<sequence length="266" mass="28747">MTAALPALTEMPEPRYVMVGEGHRIATYSWGEPDAPTAVVVHGFASSTRDNWVSTGWVRDLQRAGFRVVGLDQRGHGASDKPHEARDYDLRELARDVEAVMDTYLIDDAVYVGYSLGARVGWEVLRDLPERVLRGVLGGVPDGVPLARLDLDQVSGLIEDGTPVTDRVTQNYIALAERVPGNDLRALWAIAQGLRSSGTADPDPTLAPTQPLLFATGTQDAIIEGSRALAAAAPRGTFVEIPDRHHFNAPGSRVFRAAAIEFLTGE</sequence>
<protein>
    <submittedName>
        <fullName evidence="2">Alpha/beta hydrolase</fullName>
    </submittedName>
</protein>
<evidence type="ECO:0000313" key="2">
    <source>
        <dbReference type="EMBL" id="GAA2565546.1"/>
    </source>
</evidence>
<reference evidence="2 3" key="1">
    <citation type="journal article" date="2019" name="Int. J. Syst. Evol. Microbiol.">
        <title>The Global Catalogue of Microorganisms (GCM) 10K type strain sequencing project: providing services to taxonomists for standard genome sequencing and annotation.</title>
        <authorList>
            <consortium name="The Broad Institute Genomics Platform"/>
            <consortium name="The Broad Institute Genome Sequencing Center for Infectious Disease"/>
            <person name="Wu L."/>
            <person name="Ma J."/>
        </authorList>
    </citation>
    <scope>NUCLEOTIDE SEQUENCE [LARGE SCALE GENOMIC DNA]</scope>
    <source>
        <strain evidence="2 3">JCM 16365</strain>
    </source>
</reference>
<dbReference type="Proteomes" id="UP001500274">
    <property type="component" value="Unassembled WGS sequence"/>
</dbReference>
<feature type="domain" description="AB hydrolase-1" evidence="1">
    <location>
        <begin position="39"/>
        <end position="140"/>
    </location>
</feature>
<dbReference type="RefSeq" id="WP_344225668.1">
    <property type="nucleotide sequence ID" value="NZ_BAAARI010000001.1"/>
</dbReference>
<gene>
    <name evidence="2" type="ORF">GCM10009862_00010</name>
</gene>
<evidence type="ECO:0000259" key="1">
    <source>
        <dbReference type="Pfam" id="PF00561"/>
    </source>
</evidence>
<dbReference type="InterPro" id="IPR050228">
    <property type="entry name" value="Carboxylesterase_BioH"/>
</dbReference>
<comment type="caution">
    <text evidence="2">The sequence shown here is derived from an EMBL/GenBank/DDBJ whole genome shotgun (WGS) entry which is preliminary data.</text>
</comment>
<dbReference type="InterPro" id="IPR029058">
    <property type="entry name" value="AB_hydrolase_fold"/>
</dbReference>
<dbReference type="GO" id="GO:0016787">
    <property type="term" value="F:hydrolase activity"/>
    <property type="evidence" value="ECO:0007669"/>
    <property type="project" value="UniProtKB-KW"/>
</dbReference>
<dbReference type="InterPro" id="IPR000073">
    <property type="entry name" value="AB_hydrolase_1"/>
</dbReference>
<dbReference type="Gene3D" id="3.40.50.1820">
    <property type="entry name" value="alpha/beta hydrolase"/>
    <property type="match status" value="1"/>
</dbReference>
<dbReference type="PANTHER" id="PTHR43194:SF2">
    <property type="entry name" value="PEROXISOMAL MEMBRANE PROTEIN LPX1"/>
    <property type="match status" value="1"/>
</dbReference>
<dbReference type="SUPFAM" id="SSF53474">
    <property type="entry name" value="alpha/beta-Hydrolases"/>
    <property type="match status" value="1"/>
</dbReference>
<keyword evidence="3" id="KW-1185">Reference proteome</keyword>
<proteinExistence type="predicted"/>
<dbReference type="Pfam" id="PF00561">
    <property type="entry name" value="Abhydrolase_1"/>
    <property type="match status" value="1"/>
</dbReference>
<name>A0ABN3P9W1_9MICO</name>
<accession>A0ABN3P9W1</accession>
<keyword evidence="2" id="KW-0378">Hydrolase</keyword>
<evidence type="ECO:0000313" key="3">
    <source>
        <dbReference type="Proteomes" id="UP001500274"/>
    </source>
</evidence>
<dbReference type="EMBL" id="BAAARI010000001">
    <property type="protein sequence ID" value="GAA2565546.1"/>
    <property type="molecule type" value="Genomic_DNA"/>
</dbReference>
<dbReference type="PANTHER" id="PTHR43194">
    <property type="entry name" value="HYDROLASE ALPHA/BETA FOLD FAMILY"/>
    <property type="match status" value="1"/>
</dbReference>
<organism evidence="2 3">
    <name type="scientific">Microbacterium binotii</name>
    <dbReference type="NCBI Taxonomy" id="462710"/>
    <lineage>
        <taxon>Bacteria</taxon>
        <taxon>Bacillati</taxon>
        <taxon>Actinomycetota</taxon>
        <taxon>Actinomycetes</taxon>
        <taxon>Micrococcales</taxon>
        <taxon>Microbacteriaceae</taxon>
        <taxon>Microbacterium</taxon>
    </lineage>
</organism>